<sequence>MKIKVGQKIKVNVVELKEKKEKFGVIEGIYEHHILINFGAYKSSINKAEIIAGEKFFVRKNREWIKVDKENL</sequence>
<gene>
    <name evidence="1" type="ORF">NCTC10719_00404</name>
</gene>
<proteinExistence type="predicted"/>
<evidence type="ECO:0000313" key="1">
    <source>
        <dbReference type="EMBL" id="SQB57810.1"/>
    </source>
</evidence>
<organism evidence="1 2">
    <name type="scientific">Clostridium perfringens</name>
    <dbReference type="NCBI Taxonomy" id="1502"/>
    <lineage>
        <taxon>Bacteria</taxon>
        <taxon>Bacillati</taxon>
        <taxon>Bacillota</taxon>
        <taxon>Clostridia</taxon>
        <taxon>Eubacteriales</taxon>
        <taxon>Clostridiaceae</taxon>
        <taxon>Clostridium</taxon>
    </lineage>
</organism>
<accession>A0A2X3A600</accession>
<name>A0A2X3A600_CLOPF</name>
<evidence type="ECO:0008006" key="3">
    <source>
        <dbReference type="Google" id="ProtNLM"/>
    </source>
</evidence>
<protein>
    <recommendedName>
        <fullName evidence="3">DUF2187 domain-containing protein</fullName>
    </recommendedName>
</protein>
<dbReference type="EMBL" id="UAWG01000001">
    <property type="protein sequence ID" value="SQB57810.1"/>
    <property type="molecule type" value="Genomic_DNA"/>
</dbReference>
<evidence type="ECO:0000313" key="2">
    <source>
        <dbReference type="Proteomes" id="UP000249986"/>
    </source>
</evidence>
<reference evidence="1 2" key="1">
    <citation type="submission" date="2018-06" db="EMBL/GenBank/DDBJ databases">
        <authorList>
            <consortium name="Pathogen Informatics"/>
            <person name="Doyle S."/>
        </authorList>
    </citation>
    <scope>NUCLEOTIDE SEQUENCE [LARGE SCALE GENOMIC DNA]</scope>
    <source>
        <strain evidence="1 2">NCTC10719</strain>
    </source>
</reference>
<dbReference type="AlphaFoldDB" id="A0A2X3A600"/>
<dbReference type="Proteomes" id="UP000249986">
    <property type="component" value="Unassembled WGS sequence"/>
</dbReference>
<dbReference type="RefSeq" id="WP_111925969.1">
    <property type="nucleotide sequence ID" value="NZ_CATNYB010000001.1"/>
</dbReference>